<reference evidence="1 2" key="1">
    <citation type="submission" date="2016-10" db="EMBL/GenBank/DDBJ databases">
        <authorList>
            <person name="de Groot N.N."/>
        </authorList>
    </citation>
    <scope>NUCLEOTIDE SEQUENCE [LARGE SCALE GENOMIC DNA]</scope>
    <source>
        <strain evidence="1 2">B25</strain>
    </source>
</reference>
<dbReference type="OrthoDB" id="355158at2"/>
<dbReference type="eggNOG" id="COG4695">
    <property type="taxonomic scope" value="Bacteria"/>
</dbReference>
<dbReference type="NCBIfam" id="TIGR01537">
    <property type="entry name" value="portal_HK97"/>
    <property type="match status" value="1"/>
</dbReference>
<dbReference type="Proteomes" id="UP000182360">
    <property type="component" value="Unassembled WGS sequence"/>
</dbReference>
<accession>A0A1H9ITB0</accession>
<evidence type="ECO:0000313" key="2">
    <source>
        <dbReference type="Proteomes" id="UP000182360"/>
    </source>
</evidence>
<dbReference type="AlphaFoldDB" id="A0A1H9ITB0"/>
<dbReference type="Pfam" id="PF04860">
    <property type="entry name" value="Phage_portal"/>
    <property type="match status" value="1"/>
</dbReference>
<protein>
    <submittedName>
        <fullName evidence="1">Phage portal protein, HK97 family</fullName>
    </submittedName>
</protein>
<keyword evidence="2" id="KW-1185">Reference proteome</keyword>
<evidence type="ECO:0000313" key="1">
    <source>
        <dbReference type="EMBL" id="SEQ77833.1"/>
    </source>
</evidence>
<dbReference type="EMBL" id="FOFU01000010">
    <property type="protein sequence ID" value="SEQ77833.1"/>
    <property type="molecule type" value="Genomic_DNA"/>
</dbReference>
<sequence>MGLFSKKKDKQKKLRSFTEINNETVADDFSVQEKKTCTDPYLQHAWVSVCIDILTRNVARAEFEIKKNGKTESDSKLAKLFMYPNKNMCRFDLWKQTCAWWSLDGEAFWWFGDDYCCGIPTEIYILNPRNMQHVVDGGKIIKWVYTEGGTGKPFIILPDEIIHFKDWNPWNEYRGVSPLVSLGLEVEQDLLAAKQNSGLLKEGGVPKGLLKTDQILTETEAEILARTWDSKYGHGMKNRVAVLGKGTEYQPLTFSPDVLKLYDMKKWNLYTLLAKYGIPPRVANIQDSKSSLSGTDTDSQHRAFWNFTLIPLLKNFEQILEVQFFRRFNLPETGEFNLNNIPELQESEDAQSNRDIAEINAGLKTINDVLRERGEKEKPWGDSWWKPNSVSEIDSE</sequence>
<organism evidence="1 2">
    <name type="scientific">Treponema bryantii</name>
    <dbReference type="NCBI Taxonomy" id="163"/>
    <lineage>
        <taxon>Bacteria</taxon>
        <taxon>Pseudomonadati</taxon>
        <taxon>Spirochaetota</taxon>
        <taxon>Spirochaetia</taxon>
        <taxon>Spirochaetales</taxon>
        <taxon>Treponemataceae</taxon>
        <taxon>Treponema</taxon>
    </lineage>
</organism>
<gene>
    <name evidence="1" type="ORF">SAMN04487977_11099</name>
</gene>
<dbReference type="InterPro" id="IPR006427">
    <property type="entry name" value="Portal_HK97"/>
</dbReference>
<dbReference type="InterPro" id="IPR006944">
    <property type="entry name" value="Phage/GTA_portal"/>
</dbReference>
<proteinExistence type="predicted"/>
<name>A0A1H9ITB0_9SPIR</name>